<evidence type="ECO:0000256" key="1">
    <source>
        <dbReference type="SAM" id="MobiDB-lite"/>
    </source>
</evidence>
<evidence type="ECO:0000313" key="2">
    <source>
        <dbReference type="EMBL" id="TDG42394.1"/>
    </source>
</evidence>
<comment type="caution">
    <text evidence="2">The sequence shown here is derived from an EMBL/GenBank/DDBJ whole genome shotgun (WGS) entry which is preliminary data.</text>
</comment>
<evidence type="ECO:0000313" key="3">
    <source>
        <dbReference type="Proteomes" id="UP000295192"/>
    </source>
</evidence>
<feature type="compositionally biased region" description="Gly residues" evidence="1">
    <location>
        <begin position="13"/>
        <end position="22"/>
    </location>
</feature>
<gene>
    <name evidence="2" type="ORF">AWZ03_011179</name>
</gene>
<dbReference type="AlphaFoldDB" id="A0A484B154"/>
<dbReference type="Proteomes" id="UP000295192">
    <property type="component" value="Unassembled WGS sequence"/>
</dbReference>
<sequence>MAGAVRTGDADVYGGGGGGGGE</sequence>
<reference evidence="2 3" key="1">
    <citation type="journal article" date="2019" name="J. Hered.">
        <title>An Improved Genome Assembly for Drosophila navojoa, the Basal Species in the mojavensis Cluster.</title>
        <authorList>
            <person name="Vanderlinde T."/>
            <person name="Dupim E.G."/>
            <person name="Nazario-Yepiz N.O."/>
            <person name="Carvalho A.B."/>
        </authorList>
    </citation>
    <scope>NUCLEOTIDE SEQUENCE [LARGE SCALE GENOMIC DNA]</scope>
    <source>
        <strain evidence="2">Navoj_Jal97</strain>
        <tissue evidence="2">Whole organism</tissue>
    </source>
</reference>
<proteinExistence type="predicted"/>
<dbReference type="EMBL" id="LSRL02000236">
    <property type="protein sequence ID" value="TDG42394.1"/>
    <property type="molecule type" value="Genomic_DNA"/>
</dbReference>
<protein>
    <submittedName>
        <fullName evidence="2">Uncharacterized protein</fullName>
    </submittedName>
</protein>
<keyword evidence="3" id="KW-1185">Reference proteome</keyword>
<feature type="non-terminal residue" evidence="2">
    <location>
        <position position="22"/>
    </location>
</feature>
<feature type="region of interest" description="Disordered" evidence="1">
    <location>
        <begin position="1"/>
        <end position="22"/>
    </location>
</feature>
<organism evidence="2 3">
    <name type="scientific">Drosophila navojoa</name>
    <name type="common">Fruit fly</name>
    <dbReference type="NCBI Taxonomy" id="7232"/>
    <lineage>
        <taxon>Eukaryota</taxon>
        <taxon>Metazoa</taxon>
        <taxon>Ecdysozoa</taxon>
        <taxon>Arthropoda</taxon>
        <taxon>Hexapoda</taxon>
        <taxon>Insecta</taxon>
        <taxon>Pterygota</taxon>
        <taxon>Neoptera</taxon>
        <taxon>Endopterygota</taxon>
        <taxon>Diptera</taxon>
        <taxon>Brachycera</taxon>
        <taxon>Muscomorpha</taxon>
        <taxon>Ephydroidea</taxon>
        <taxon>Drosophilidae</taxon>
        <taxon>Drosophila</taxon>
    </lineage>
</organism>
<name>A0A484B154_DRONA</name>
<accession>A0A484B154</accession>